<dbReference type="InterPro" id="IPR052859">
    <property type="entry name" value="LRR-IQ_domain_protein"/>
</dbReference>
<organism evidence="3 4">
    <name type="scientific">Tegillarca granosa</name>
    <name type="common">Malaysian cockle</name>
    <name type="synonym">Anadara granosa</name>
    <dbReference type="NCBI Taxonomy" id="220873"/>
    <lineage>
        <taxon>Eukaryota</taxon>
        <taxon>Metazoa</taxon>
        <taxon>Spiralia</taxon>
        <taxon>Lophotrochozoa</taxon>
        <taxon>Mollusca</taxon>
        <taxon>Bivalvia</taxon>
        <taxon>Autobranchia</taxon>
        <taxon>Pteriomorphia</taxon>
        <taxon>Arcoida</taxon>
        <taxon>Arcoidea</taxon>
        <taxon>Arcidae</taxon>
        <taxon>Tegillarca</taxon>
    </lineage>
</organism>
<protein>
    <recommendedName>
        <fullName evidence="5">Leucine-rich repeat and IQ domain-containing protein 3</fullName>
    </recommendedName>
</protein>
<dbReference type="PANTHER" id="PTHR46723">
    <property type="entry name" value="LEUCINE-RICH REPEAT AND IQ DOMAIN-CONTAINING PROTEIN 3"/>
    <property type="match status" value="1"/>
</dbReference>
<evidence type="ECO:0000313" key="4">
    <source>
        <dbReference type="Proteomes" id="UP001217089"/>
    </source>
</evidence>
<evidence type="ECO:0000313" key="3">
    <source>
        <dbReference type="EMBL" id="KAJ8300823.1"/>
    </source>
</evidence>
<sequence length="758" mass="86784">MVSIPDWSKFSRLHDTLKEPGNLHINKYYKQREEESIRQAEERGYFRVPTEEFLIEKNAYRNGRNIYDANHLRLIKLVGVHMRKLGEITFCTNLRICILNNNFLTKIDGLAACRHLIRLDLHSNQLSSVPGISFWSGLRKLKFLNLHDNPLGKYDTLQSLATCPHLMALTLYDTPLSLKRNYRHHVVNSVWSLKALDQHVVSDEEIIEDAVFGGRFGTLHPAFRIELCPPAPEETTYSEEMYIIRSIESRINEIMAHHSPVLIIQRYIRSFITRKRFGFLGRKVSQKQMTSDAVPPPPSSSPAFGTTLSGQDISLSGSTSQEPAPTPIDGESESPVPQESSDAPKKRKNLLINLAKLQNGTFSSLYDEAIAIETILPDPSAEKFISQTIDGKKKGKKKKKEEKRRIVKSVKQFFGPIVDSSPAIEEPAKADIDEDIPVTEYRLRGVKPNIMLVDATTEMILSKQEAGRHVRDAEEEAHIRARDLPKPKITPRKNINTDQRLFARVHGTMGISSLLAVHQAYKDREKAEKTVAKMEHILNLRDERDRAKERIRIFNDEKRNQALRKRDQERARMLEALEKREMKRLNYLDKKHDIKARSSDLSRSFRADFTFITEFSNQHTSVSNALMRHDRQAKLEDQLNNKTEMIQGQKASSSDQQEVVKKYMEHRQLMRQTESAMARNALDTRMLQEANDRLMEAKSRVAQQKARRNTVKTFYPLPQAVAGDGNESNVMVDPSTSRFETSVLMTHGRVGKHHTAVA</sequence>
<comment type="caution">
    <text evidence="3">The sequence shown here is derived from an EMBL/GenBank/DDBJ whole genome shotgun (WGS) entry which is preliminary data.</text>
</comment>
<feature type="compositionally biased region" description="Polar residues" evidence="2">
    <location>
        <begin position="303"/>
        <end position="323"/>
    </location>
</feature>
<evidence type="ECO:0008006" key="5">
    <source>
        <dbReference type="Google" id="ProtNLM"/>
    </source>
</evidence>
<dbReference type="PANTHER" id="PTHR46723:SF1">
    <property type="entry name" value="LEUCINE-RICH REPEAT AND IQ DOMAIN-CONTAINING PROTEIN 3"/>
    <property type="match status" value="1"/>
</dbReference>
<dbReference type="SUPFAM" id="SSF52058">
    <property type="entry name" value="L domain-like"/>
    <property type="match status" value="1"/>
</dbReference>
<accession>A0ABQ9EC49</accession>
<proteinExistence type="predicted"/>
<dbReference type="Gene3D" id="3.80.10.10">
    <property type="entry name" value="Ribonuclease Inhibitor"/>
    <property type="match status" value="1"/>
</dbReference>
<dbReference type="EMBL" id="JARBDR010000919">
    <property type="protein sequence ID" value="KAJ8300823.1"/>
    <property type="molecule type" value="Genomic_DNA"/>
</dbReference>
<evidence type="ECO:0000256" key="2">
    <source>
        <dbReference type="SAM" id="MobiDB-lite"/>
    </source>
</evidence>
<dbReference type="InterPro" id="IPR001611">
    <property type="entry name" value="Leu-rich_rpt"/>
</dbReference>
<gene>
    <name evidence="3" type="ORF">KUTeg_022342</name>
</gene>
<keyword evidence="1" id="KW-0175">Coiled coil</keyword>
<feature type="coiled-coil region" evidence="1">
    <location>
        <begin position="537"/>
        <end position="579"/>
    </location>
</feature>
<reference evidence="3 4" key="1">
    <citation type="submission" date="2022-12" db="EMBL/GenBank/DDBJ databases">
        <title>Chromosome-level genome of Tegillarca granosa.</title>
        <authorList>
            <person name="Kim J."/>
        </authorList>
    </citation>
    <scope>NUCLEOTIDE SEQUENCE [LARGE SCALE GENOMIC DNA]</scope>
    <source>
        <strain evidence="3">Teg-2019</strain>
        <tissue evidence="3">Adductor muscle</tissue>
    </source>
</reference>
<dbReference type="Proteomes" id="UP001217089">
    <property type="component" value="Unassembled WGS sequence"/>
</dbReference>
<keyword evidence="4" id="KW-1185">Reference proteome</keyword>
<feature type="region of interest" description="Disordered" evidence="2">
    <location>
        <begin position="466"/>
        <end position="492"/>
    </location>
</feature>
<dbReference type="InterPro" id="IPR032675">
    <property type="entry name" value="LRR_dom_sf"/>
</dbReference>
<feature type="compositionally biased region" description="Basic and acidic residues" evidence="2">
    <location>
        <begin position="466"/>
        <end position="486"/>
    </location>
</feature>
<dbReference type="PROSITE" id="PS51450">
    <property type="entry name" value="LRR"/>
    <property type="match status" value="2"/>
</dbReference>
<name>A0ABQ9EC49_TEGGR</name>
<feature type="region of interest" description="Disordered" evidence="2">
    <location>
        <begin position="287"/>
        <end position="344"/>
    </location>
</feature>
<evidence type="ECO:0000256" key="1">
    <source>
        <dbReference type="SAM" id="Coils"/>
    </source>
</evidence>